<proteinExistence type="predicted"/>
<reference evidence="2" key="1">
    <citation type="journal article" date="2022" name="Mol. Ecol. Resour.">
        <title>The genomes of chicory, endive, great burdock and yacon provide insights into Asteraceae palaeo-polyploidization history and plant inulin production.</title>
        <authorList>
            <person name="Fan W."/>
            <person name="Wang S."/>
            <person name="Wang H."/>
            <person name="Wang A."/>
            <person name="Jiang F."/>
            <person name="Liu H."/>
            <person name="Zhao H."/>
            <person name="Xu D."/>
            <person name="Zhang Y."/>
        </authorList>
    </citation>
    <scope>NUCLEOTIDE SEQUENCE [LARGE SCALE GENOMIC DNA]</scope>
    <source>
        <strain evidence="2">cv. Niubang</strain>
    </source>
</reference>
<sequence>MATSAVITSVFIILSIICGTVLCDAEDSSSVDSSRRPFLLIPSSSSPKLTAPEGLEKGAANEKTKLSSLSRDPFLLKLLSL</sequence>
<protein>
    <submittedName>
        <fullName evidence="1">Uncharacterized protein</fullName>
    </submittedName>
</protein>
<keyword evidence="2" id="KW-1185">Reference proteome</keyword>
<dbReference type="Proteomes" id="UP001055879">
    <property type="component" value="Linkage Group LG07"/>
</dbReference>
<name>A0ACB9B0N0_ARCLA</name>
<organism evidence="1 2">
    <name type="scientific">Arctium lappa</name>
    <name type="common">Greater burdock</name>
    <name type="synonym">Lappa major</name>
    <dbReference type="NCBI Taxonomy" id="4217"/>
    <lineage>
        <taxon>Eukaryota</taxon>
        <taxon>Viridiplantae</taxon>
        <taxon>Streptophyta</taxon>
        <taxon>Embryophyta</taxon>
        <taxon>Tracheophyta</taxon>
        <taxon>Spermatophyta</taxon>
        <taxon>Magnoliopsida</taxon>
        <taxon>eudicotyledons</taxon>
        <taxon>Gunneridae</taxon>
        <taxon>Pentapetalae</taxon>
        <taxon>asterids</taxon>
        <taxon>campanulids</taxon>
        <taxon>Asterales</taxon>
        <taxon>Asteraceae</taxon>
        <taxon>Carduoideae</taxon>
        <taxon>Cardueae</taxon>
        <taxon>Arctiinae</taxon>
        <taxon>Arctium</taxon>
    </lineage>
</organism>
<evidence type="ECO:0000313" key="2">
    <source>
        <dbReference type="Proteomes" id="UP001055879"/>
    </source>
</evidence>
<reference evidence="1 2" key="2">
    <citation type="journal article" date="2022" name="Mol. Ecol. Resour.">
        <title>The genomes of chicory, endive, great burdock and yacon provide insights into Asteraceae paleo-polyploidization history and plant inulin production.</title>
        <authorList>
            <person name="Fan W."/>
            <person name="Wang S."/>
            <person name="Wang H."/>
            <person name="Wang A."/>
            <person name="Jiang F."/>
            <person name="Liu H."/>
            <person name="Zhao H."/>
            <person name="Xu D."/>
            <person name="Zhang Y."/>
        </authorList>
    </citation>
    <scope>NUCLEOTIDE SEQUENCE [LARGE SCALE GENOMIC DNA]</scope>
    <source>
        <strain evidence="2">cv. Niubang</strain>
    </source>
</reference>
<dbReference type="EMBL" id="CM042053">
    <property type="protein sequence ID" value="KAI3715316.1"/>
    <property type="molecule type" value="Genomic_DNA"/>
</dbReference>
<evidence type="ECO:0000313" key="1">
    <source>
        <dbReference type="EMBL" id="KAI3715316.1"/>
    </source>
</evidence>
<accession>A0ACB9B0N0</accession>
<gene>
    <name evidence="1" type="ORF">L6452_22295</name>
</gene>
<comment type="caution">
    <text evidence="1">The sequence shown here is derived from an EMBL/GenBank/DDBJ whole genome shotgun (WGS) entry which is preliminary data.</text>
</comment>